<evidence type="ECO:0000256" key="9">
    <source>
        <dbReference type="ARBA" id="ARBA00023180"/>
    </source>
</evidence>
<keyword evidence="5" id="KW-0053">Apoptosis</keyword>
<comment type="subcellular location">
    <subcellularLocation>
        <location evidence="1">Endoplasmic reticulum membrane</location>
        <topology evidence="1">Multi-pass membrane protein</topology>
    </subcellularLocation>
</comment>
<comment type="similarity">
    <text evidence="2">Belongs to the TMEM214 family.</text>
</comment>
<evidence type="ECO:0000256" key="3">
    <source>
        <dbReference type="ARBA" id="ARBA00011720"/>
    </source>
</evidence>
<evidence type="ECO:0000256" key="6">
    <source>
        <dbReference type="ARBA" id="ARBA00022824"/>
    </source>
</evidence>
<dbReference type="Proteomes" id="UP000813463">
    <property type="component" value="Chromosome 3"/>
</dbReference>
<dbReference type="Pfam" id="PF10151">
    <property type="entry name" value="TMEM214"/>
    <property type="match status" value="1"/>
</dbReference>
<reference evidence="12" key="1">
    <citation type="journal article" date="2021" name="Nat. Commun.">
        <title>Genomic analyses provide insights into spinach domestication and the genetic basis of agronomic traits.</title>
        <authorList>
            <person name="Cai X."/>
            <person name="Sun X."/>
            <person name="Xu C."/>
            <person name="Sun H."/>
            <person name="Wang X."/>
            <person name="Ge C."/>
            <person name="Zhang Z."/>
            <person name="Wang Q."/>
            <person name="Fei Z."/>
            <person name="Jiao C."/>
            <person name="Wang Q."/>
        </authorList>
    </citation>
    <scope>NUCLEOTIDE SEQUENCE [LARGE SCALE GENOMIC DNA]</scope>
    <source>
        <strain evidence="12">cv. Varoflay</strain>
    </source>
</reference>
<evidence type="ECO:0000256" key="4">
    <source>
        <dbReference type="ARBA" id="ARBA00022692"/>
    </source>
</evidence>
<keyword evidence="12" id="KW-1185">Reference proteome</keyword>
<evidence type="ECO:0000256" key="5">
    <source>
        <dbReference type="ARBA" id="ARBA00022703"/>
    </source>
</evidence>
<keyword evidence="9" id="KW-0325">Glycoprotein</keyword>
<comment type="function">
    <text evidence="10">Critical mediator, in cooperation with CASP4, of endoplasmic reticulum-stress induced apoptosis. Required or the activation of CASP4 following endoplasmic reticulum stress.</text>
</comment>
<dbReference type="PANTHER" id="PTHR13448">
    <property type="entry name" value="TRANSMEMBRANE PROTEIN 214"/>
    <property type="match status" value="1"/>
</dbReference>
<dbReference type="GO" id="GO:0005783">
    <property type="term" value="C:endoplasmic reticulum"/>
    <property type="evidence" value="ECO:0000318"/>
    <property type="project" value="GO_Central"/>
</dbReference>
<evidence type="ECO:0000256" key="11">
    <source>
        <dbReference type="SAM" id="MobiDB-lite"/>
    </source>
</evidence>
<dbReference type="GeneID" id="110788426"/>
<accession>A0A9R0IG68</accession>
<keyword evidence="7" id="KW-1133">Transmembrane helix</keyword>
<keyword evidence="8" id="KW-0472">Membrane</keyword>
<feature type="compositionally biased region" description="Basic and acidic residues" evidence="11">
    <location>
        <begin position="112"/>
        <end position="128"/>
    </location>
</feature>
<proteinExistence type="inferred from homology"/>
<dbReference type="InterPro" id="IPR019308">
    <property type="entry name" value="TMEM214"/>
</dbReference>
<dbReference type="RefSeq" id="XP_021848757.2">
    <property type="nucleotide sequence ID" value="XM_021993065.2"/>
</dbReference>
<keyword evidence="4" id="KW-0812">Transmembrane</keyword>
<gene>
    <name evidence="13" type="primary">LOC110788426</name>
</gene>
<name>A0A9R0IG68_SPIOL</name>
<dbReference type="GO" id="GO:0005789">
    <property type="term" value="C:endoplasmic reticulum membrane"/>
    <property type="evidence" value="ECO:0007669"/>
    <property type="project" value="UniProtKB-SubCell"/>
</dbReference>
<protein>
    <submittedName>
        <fullName evidence="13">Uncharacterized protein</fullName>
    </submittedName>
</protein>
<sequence>MEDSNIHYGFEEATATAVPTANHGWQKVTYSKKRKNQQQDNKQKPATAVAASVGSSVDKDGNVFRAIEQQSEDRHRRIVEAQRKSAAFDDDDDVARKPRSKKRDDSDDSESDKERENGNIVEKGDNKEKKKKKKADKRPKVSVSEAASKLDAGDLSAFLIDLSGSYESHEDIQLMRFADYFARAFSGVSSAQFPWVKLFRESPVAKLSEIPISHIPDAVYKTSIDWISQRSVPALSSFVILLLDSILADLNHQVPNVKNAKKATQQAQSKSQVALFVVLAMVLRRKADVLVSLLLTLRENPKYQGQEKLTVIIWMISQACQGDLAVGLYAWAHNLLPLLNSKSTSNPLCRDLILQLIERILVAPKARSILVNGAVRKGERLIPPAELEILMRVTFPVSSARVKATERFEAVYPVLKEVALAGAPGSKAMKQVTLQIFGFAILAAGEGKPELAKEATDITVWCLAQNSDIYKQWDKVYLDNLEASVSILKKLSVQRREQHVNQSSIETVKQTVKSFQQKNEKALAGESSGQAALLKDANKHCKVILGRLSRSHGCVKALFLVAVATAVGAAVMSSNVESFDWKRVSVMLSSFQSF</sequence>
<keyword evidence="6" id="KW-0256">Endoplasmic reticulum</keyword>
<organism evidence="12 13">
    <name type="scientific">Spinacia oleracea</name>
    <name type="common">Spinach</name>
    <dbReference type="NCBI Taxonomy" id="3562"/>
    <lineage>
        <taxon>Eukaryota</taxon>
        <taxon>Viridiplantae</taxon>
        <taxon>Streptophyta</taxon>
        <taxon>Embryophyta</taxon>
        <taxon>Tracheophyta</taxon>
        <taxon>Spermatophyta</taxon>
        <taxon>Magnoliopsida</taxon>
        <taxon>eudicotyledons</taxon>
        <taxon>Gunneridae</taxon>
        <taxon>Pentapetalae</taxon>
        <taxon>Caryophyllales</taxon>
        <taxon>Chenopodiaceae</taxon>
        <taxon>Chenopodioideae</taxon>
        <taxon>Anserineae</taxon>
        <taxon>Spinacia</taxon>
    </lineage>
</organism>
<evidence type="ECO:0000313" key="12">
    <source>
        <dbReference type="Proteomes" id="UP000813463"/>
    </source>
</evidence>
<evidence type="ECO:0000256" key="10">
    <source>
        <dbReference type="ARBA" id="ARBA00024938"/>
    </source>
</evidence>
<evidence type="ECO:0000256" key="2">
    <source>
        <dbReference type="ARBA" id="ARBA00007984"/>
    </source>
</evidence>
<comment type="subunit">
    <text evidence="3">Constitutively interacts with CASP4; required for the localization of procaspase 4 to the ER.</text>
</comment>
<feature type="region of interest" description="Disordered" evidence="11">
    <location>
        <begin position="28"/>
        <end position="143"/>
    </location>
</feature>
<evidence type="ECO:0000256" key="8">
    <source>
        <dbReference type="ARBA" id="ARBA00023136"/>
    </source>
</evidence>
<dbReference type="PANTHER" id="PTHR13448:SF0">
    <property type="entry name" value="TRANSMEMBRANE PROTEIN 214"/>
    <property type="match status" value="1"/>
</dbReference>
<dbReference type="AlphaFoldDB" id="A0A9R0IG68"/>
<dbReference type="GO" id="GO:0005794">
    <property type="term" value="C:Golgi apparatus"/>
    <property type="evidence" value="ECO:0000318"/>
    <property type="project" value="GO_Central"/>
</dbReference>
<dbReference type="KEGG" id="soe:110788426"/>
<reference evidence="13" key="2">
    <citation type="submission" date="2025-08" db="UniProtKB">
        <authorList>
            <consortium name="RefSeq"/>
        </authorList>
    </citation>
    <scope>IDENTIFICATION</scope>
    <source>
        <tissue evidence="13">Leaf</tissue>
    </source>
</reference>
<evidence type="ECO:0000313" key="13">
    <source>
        <dbReference type="RefSeq" id="XP_021848757.2"/>
    </source>
</evidence>
<feature type="compositionally biased region" description="Basic and acidic residues" evidence="11">
    <location>
        <begin position="71"/>
        <end position="87"/>
    </location>
</feature>
<evidence type="ECO:0000256" key="1">
    <source>
        <dbReference type="ARBA" id="ARBA00004477"/>
    </source>
</evidence>
<evidence type="ECO:0000256" key="7">
    <source>
        <dbReference type="ARBA" id="ARBA00022989"/>
    </source>
</evidence>